<dbReference type="RefSeq" id="WP_228352174.1">
    <property type="nucleotide sequence ID" value="NZ_JACEGA010000001.1"/>
</dbReference>
<evidence type="ECO:0000313" key="2">
    <source>
        <dbReference type="Proteomes" id="UP000574276"/>
    </source>
</evidence>
<protein>
    <submittedName>
        <fullName evidence="1">YkgJ family cysteine cluster protein</fullName>
    </submittedName>
</protein>
<comment type="caution">
    <text evidence="1">The sequence shown here is derived from an EMBL/GenBank/DDBJ whole genome shotgun (WGS) entry which is preliminary data.</text>
</comment>
<gene>
    <name evidence="1" type="ORF">H0486_06135</name>
</gene>
<dbReference type="Proteomes" id="UP000574276">
    <property type="component" value="Unassembled WGS sequence"/>
</dbReference>
<keyword evidence="2" id="KW-1185">Reference proteome</keyword>
<reference evidence="1 2" key="1">
    <citation type="submission" date="2020-07" db="EMBL/GenBank/DDBJ databases">
        <title>Characterization and genome sequencing of isolate MD1, a novel member within the family Lachnospiraceae.</title>
        <authorList>
            <person name="Rettenmaier R."/>
            <person name="Di Bello L."/>
            <person name="Zinser C."/>
            <person name="Scheitz K."/>
            <person name="Liebl W."/>
            <person name="Zverlov V."/>
        </authorList>
    </citation>
    <scope>NUCLEOTIDE SEQUENCE [LARGE SCALE GENOMIC DNA]</scope>
    <source>
        <strain evidence="1 2">MD1</strain>
    </source>
</reference>
<dbReference type="Pfam" id="PF03692">
    <property type="entry name" value="CxxCxxCC"/>
    <property type="match status" value="1"/>
</dbReference>
<name>A0A839JXQ9_9FIRM</name>
<organism evidence="1 2">
    <name type="scientific">Variimorphobacter saccharofermentans</name>
    <dbReference type="NCBI Taxonomy" id="2755051"/>
    <lineage>
        <taxon>Bacteria</taxon>
        <taxon>Bacillati</taxon>
        <taxon>Bacillota</taxon>
        <taxon>Clostridia</taxon>
        <taxon>Lachnospirales</taxon>
        <taxon>Lachnospiraceae</taxon>
        <taxon>Variimorphobacter</taxon>
    </lineage>
</organism>
<dbReference type="PANTHER" id="PTHR35866">
    <property type="entry name" value="PUTATIVE-RELATED"/>
    <property type="match status" value="1"/>
</dbReference>
<dbReference type="EMBL" id="JACEGA010000001">
    <property type="protein sequence ID" value="MBB2182453.1"/>
    <property type="molecule type" value="Genomic_DNA"/>
</dbReference>
<sequence>MERQVRLEEISDGRKYGLNDMVRADCNGCEGCSACCQGMGNSITLDPLDIYNLTINLNMTFEEFLADRIELSVIDGIILPHLKMVGHQERCVFLNEKGRCDIHAFRPGICRLFPLGRCYDENNLYYILQIHECKKSTKSKVKVQKWIDIPDIKKNEQFILEWHNLMKRARNIIAQVNNNKMKELNMFLLNTFFVTPYDPQTDFYSQFHERHKMALRNVNNS</sequence>
<proteinExistence type="predicted"/>
<accession>A0A839JXQ9</accession>
<dbReference type="InterPro" id="IPR005358">
    <property type="entry name" value="Puta_zinc/iron-chelating_dom"/>
</dbReference>
<dbReference type="PANTHER" id="PTHR35866:SF1">
    <property type="entry name" value="YKGJ FAMILY CYSTEINE CLUSTER PROTEIN"/>
    <property type="match status" value="1"/>
</dbReference>
<dbReference type="AlphaFoldDB" id="A0A839JXQ9"/>
<evidence type="ECO:0000313" key="1">
    <source>
        <dbReference type="EMBL" id="MBB2182453.1"/>
    </source>
</evidence>